<feature type="coiled-coil region" evidence="1">
    <location>
        <begin position="54"/>
        <end position="102"/>
    </location>
</feature>
<sequence length="133" mass="15126">MPGAKPIIRRSRPALRSAPLPGAGVVRKSKHTMSNNTTIFRLLKVPKYAKRTLARMCEQKNEALMEEVDALKQEWMEQEVEIERLRLELKRAKSELLKAAKGGDGSESVQGEGKGWKWSEEEDLQTLWTCYGL</sequence>
<evidence type="ECO:0000256" key="1">
    <source>
        <dbReference type="SAM" id="Coils"/>
    </source>
</evidence>
<reference evidence="2" key="1">
    <citation type="submission" date="2021-03" db="EMBL/GenBank/DDBJ databases">
        <authorList>
            <person name="Tagirdzhanova G."/>
        </authorList>
    </citation>
    <scope>NUCLEOTIDE SEQUENCE</scope>
</reference>
<dbReference type="OrthoDB" id="5400480at2759"/>
<organism evidence="2 3">
    <name type="scientific">Imshaugia aleurites</name>
    <dbReference type="NCBI Taxonomy" id="172621"/>
    <lineage>
        <taxon>Eukaryota</taxon>
        <taxon>Fungi</taxon>
        <taxon>Dikarya</taxon>
        <taxon>Ascomycota</taxon>
        <taxon>Pezizomycotina</taxon>
        <taxon>Lecanoromycetes</taxon>
        <taxon>OSLEUM clade</taxon>
        <taxon>Lecanoromycetidae</taxon>
        <taxon>Lecanorales</taxon>
        <taxon>Lecanorineae</taxon>
        <taxon>Parmeliaceae</taxon>
        <taxon>Imshaugia</taxon>
    </lineage>
</organism>
<evidence type="ECO:0000313" key="2">
    <source>
        <dbReference type="EMBL" id="CAF9927026.1"/>
    </source>
</evidence>
<keyword evidence="1" id="KW-0175">Coiled coil</keyword>
<dbReference type="Proteomes" id="UP000664534">
    <property type="component" value="Unassembled WGS sequence"/>
</dbReference>
<keyword evidence="3" id="KW-1185">Reference proteome</keyword>
<dbReference type="EMBL" id="CAJPDT010000045">
    <property type="protein sequence ID" value="CAF9927026.1"/>
    <property type="molecule type" value="Genomic_DNA"/>
</dbReference>
<evidence type="ECO:0000313" key="3">
    <source>
        <dbReference type="Proteomes" id="UP000664534"/>
    </source>
</evidence>
<accession>A0A8H3FJD5</accession>
<name>A0A8H3FJD5_9LECA</name>
<comment type="caution">
    <text evidence="2">The sequence shown here is derived from an EMBL/GenBank/DDBJ whole genome shotgun (WGS) entry which is preliminary data.</text>
</comment>
<dbReference type="AlphaFoldDB" id="A0A8H3FJD5"/>
<proteinExistence type="predicted"/>
<gene>
    <name evidence="2" type="ORF">IMSHALPRED_007102</name>
</gene>
<protein>
    <submittedName>
        <fullName evidence="2">Uncharacterized protein</fullName>
    </submittedName>
</protein>